<dbReference type="SUPFAM" id="SSF52058">
    <property type="entry name" value="L domain-like"/>
    <property type="match status" value="2"/>
</dbReference>
<accession>A0A7E4VLW5</accession>
<protein>
    <submittedName>
        <fullName evidence="6">LRRCT domain-containing protein</fullName>
    </submittedName>
</protein>
<dbReference type="WBParaSite" id="Pan_g22484.t1">
    <property type="protein sequence ID" value="Pan_g22484.t1"/>
    <property type="gene ID" value="Pan_g22484"/>
</dbReference>
<evidence type="ECO:0000256" key="4">
    <source>
        <dbReference type="SAM" id="Phobius"/>
    </source>
</evidence>
<dbReference type="Proteomes" id="UP000492821">
    <property type="component" value="Unassembled WGS sequence"/>
</dbReference>
<keyword evidence="5" id="KW-1185">Reference proteome</keyword>
<dbReference type="Gene3D" id="3.80.10.10">
    <property type="entry name" value="Ribonuclease Inhibitor"/>
    <property type="match status" value="2"/>
</dbReference>
<reference evidence="6" key="2">
    <citation type="submission" date="2020-10" db="UniProtKB">
        <authorList>
            <consortium name="WormBaseParasite"/>
        </authorList>
    </citation>
    <scope>IDENTIFICATION</scope>
</reference>
<dbReference type="SMART" id="SM00369">
    <property type="entry name" value="LRR_TYP"/>
    <property type="match status" value="11"/>
</dbReference>
<dbReference type="SMART" id="SM00364">
    <property type="entry name" value="LRR_BAC"/>
    <property type="match status" value="4"/>
</dbReference>
<keyword evidence="4" id="KW-1133">Transmembrane helix</keyword>
<keyword evidence="1" id="KW-0433">Leucine-rich repeat</keyword>
<keyword evidence="2" id="KW-0677">Repeat</keyword>
<dbReference type="InterPro" id="IPR003591">
    <property type="entry name" value="Leu-rich_rpt_typical-subtyp"/>
</dbReference>
<sequence>MCQCMEVNGGAMLNCSNTDADELIAQIKAHQTELGVIAYLTIEKTEIKHLPANYFSGLYIKQLYLIENGLQDIDDSALRGLESLQELVISRNNLTRVPVAALSKLNNLQILDMTYNNFRELDETDALPPLSKLYDVNFAYNKISNIPKTFFESNKNNLQTINLAHNHMTTVPAAALRGFRKLIALHLKNNRFTSLPKLTFMNLPVLKVLNLANNRIESIDRQAIMNVPNLRYFYLTQNKLTTILPFQFKGFEQLELLDLTGNQLSTLGANTFSHLSAVKQLFLGDNKIASIDSNAFTNSTISILILEGNLLREVTNTMFNKLPVIQQLSLKDNRIKVVDTDAFANATTLKLLDLSKNDILDLAPSTFLSQANLLLVDLSSNKLIRTPYAAFSRRVATVLLHENPLVCTENVHMLQQGLGVYVAKSEDKICAGKKSIEAVVAQGPEVPTFQVENPAPQPQIPQQNSFGQDPEVPQVDPNPLPSLQKSIRPINIHSIPSPSNQRTPSEAIPSNVIRPLNANPLSVPPRSDESPMVEDGADTKPDDLDVSSKPESNSTLPYPDDPDHPDNHPERYYPIPVPFLKTPPKMHPAYTITQTLPPSIVIAEKEPAGETASAERMTSTRVRTNEATDSDRIEKFEMPVGGFDETNDVHEGERRAYELDDQQTATRASQKLPVTVMIICLSTVGLVMLAVFVGLCVARQRNTHFLGSSSSSTTARSHAHFATQMNQMYGTLPHQRVGTLPRQSAQEDIYNWIYNNGGYTAYTKT</sequence>
<feature type="compositionally biased region" description="Basic and acidic residues" evidence="3">
    <location>
        <begin position="537"/>
        <end position="548"/>
    </location>
</feature>
<organism evidence="5 6">
    <name type="scientific">Panagrellus redivivus</name>
    <name type="common">Microworm</name>
    <dbReference type="NCBI Taxonomy" id="6233"/>
    <lineage>
        <taxon>Eukaryota</taxon>
        <taxon>Metazoa</taxon>
        <taxon>Ecdysozoa</taxon>
        <taxon>Nematoda</taxon>
        <taxon>Chromadorea</taxon>
        <taxon>Rhabditida</taxon>
        <taxon>Tylenchina</taxon>
        <taxon>Panagrolaimomorpha</taxon>
        <taxon>Panagrolaimoidea</taxon>
        <taxon>Panagrolaimidae</taxon>
        <taxon>Panagrellus</taxon>
    </lineage>
</organism>
<dbReference type="InterPro" id="IPR001611">
    <property type="entry name" value="Leu-rich_rpt"/>
</dbReference>
<feature type="transmembrane region" description="Helical" evidence="4">
    <location>
        <begin position="672"/>
        <end position="698"/>
    </location>
</feature>
<dbReference type="AlphaFoldDB" id="A0A7E4VLW5"/>
<name>A0A7E4VLW5_PANRE</name>
<evidence type="ECO:0000256" key="2">
    <source>
        <dbReference type="ARBA" id="ARBA00022737"/>
    </source>
</evidence>
<dbReference type="PANTHER" id="PTHR24366:SF96">
    <property type="entry name" value="LEUCINE RICH REPEAT CONTAINING 53"/>
    <property type="match status" value="1"/>
</dbReference>
<dbReference type="InterPro" id="IPR032675">
    <property type="entry name" value="LRR_dom_sf"/>
</dbReference>
<keyword evidence="4" id="KW-0472">Membrane</keyword>
<keyword evidence="4" id="KW-0812">Transmembrane</keyword>
<feature type="region of interest" description="Disordered" evidence="3">
    <location>
        <begin position="607"/>
        <end position="627"/>
    </location>
</feature>
<reference evidence="5" key="1">
    <citation type="journal article" date="2013" name="Genetics">
        <title>The draft genome and transcriptome of Panagrellus redivivus are shaped by the harsh demands of a free-living lifestyle.</title>
        <authorList>
            <person name="Srinivasan J."/>
            <person name="Dillman A.R."/>
            <person name="Macchietto M.G."/>
            <person name="Heikkinen L."/>
            <person name="Lakso M."/>
            <person name="Fracchia K.M."/>
            <person name="Antoshechkin I."/>
            <person name="Mortazavi A."/>
            <person name="Wong G."/>
            <person name="Sternberg P.W."/>
        </authorList>
    </citation>
    <scope>NUCLEOTIDE SEQUENCE [LARGE SCALE GENOMIC DNA]</scope>
    <source>
        <strain evidence="5">MT8872</strain>
    </source>
</reference>
<proteinExistence type="predicted"/>
<feature type="compositionally biased region" description="Polar residues" evidence="3">
    <location>
        <begin position="494"/>
        <end position="504"/>
    </location>
</feature>
<evidence type="ECO:0000256" key="3">
    <source>
        <dbReference type="SAM" id="MobiDB-lite"/>
    </source>
</evidence>
<feature type="compositionally biased region" description="Basic and acidic residues" evidence="3">
    <location>
        <begin position="561"/>
        <end position="571"/>
    </location>
</feature>
<evidence type="ECO:0000256" key="1">
    <source>
        <dbReference type="ARBA" id="ARBA00022614"/>
    </source>
</evidence>
<dbReference type="PROSITE" id="PS51450">
    <property type="entry name" value="LRR"/>
    <property type="match status" value="4"/>
</dbReference>
<feature type="region of interest" description="Disordered" evidence="3">
    <location>
        <begin position="448"/>
        <end position="571"/>
    </location>
</feature>
<dbReference type="Pfam" id="PF13855">
    <property type="entry name" value="LRR_8"/>
    <property type="match status" value="4"/>
</dbReference>
<dbReference type="FunFam" id="3.80.10.10:FF:001164">
    <property type="entry name" value="GH01279p"/>
    <property type="match status" value="1"/>
</dbReference>
<evidence type="ECO:0000313" key="6">
    <source>
        <dbReference type="WBParaSite" id="Pan_g22484.t1"/>
    </source>
</evidence>
<evidence type="ECO:0000313" key="5">
    <source>
        <dbReference type="Proteomes" id="UP000492821"/>
    </source>
</evidence>
<dbReference type="PANTHER" id="PTHR24366">
    <property type="entry name" value="IG(IMMUNOGLOBULIN) AND LRR(LEUCINE RICH REPEAT) DOMAINS"/>
    <property type="match status" value="1"/>
</dbReference>